<dbReference type="PATRIC" id="fig|301375.6.peg.962"/>
<reference evidence="3 4" key="2">
    <citation type="journal article" date="2015" name="MBio">
        <title>Genome-Resolved Metagenomic Analysis Reveals Roles for Candidate Phyla and Other Microbial Community Members in Biogeochemical Transformations in Oil Reservoirs.</title>
        <authorList>
            <person name="Hu P."/>
            <person name="Tom L."/>
            <person name="Singh A."/>
            <person name="Thomas B.C."/>
            <person name="Baker B.J."/>
            <person name="Piceno Y.M."/>
            <person name="Andersen G.L."/>
            <person name="Banfield J.F."/>
        </authorList>
    </citation>
    <scope>NUCLEOTIDE SEQUENCE [LARGE SCALE GENOMIC DNA]</scope>
    <source>
        <strain evidence="1">57_489</strain>
    </source>
</reference>
<gene>
    <name evidence="1" type="ORF">XD72_1045</name>
    <name evidence="2" type="ORF">XE07_1757</name>
</gene>
<name>A0A124FMF4_9EURY</name>
<comment type="caution">
    <text evidence="1">The sequence shown here is derived from an EMBL/GenBank/DDBJ whole genome shotgun (WGS) entry which is preliminary data.</text>
</comment>
<proteinExistence type="predicted"/>
<dbReference type="EMBL" id="LGHB01000032">
    <property type="protein sequence ID" value="KUK95559.1"/>
    <property type="molecule type" value="Genomic_DNA"/>
</dbReference>
<organism evidence="1 4">
    <name type="scientific">Methanothrix harundinacea</name>
    <dbReference type="NCBI Taxonomy" id="301375"/>
    <lineage>
        <taxon>Archaea</taxon>
        <taxon>Methanobacteriati</taxon>
        <taxon>Methanobacteriota</taxon>
        <taxon>Stenosarchaea group</taxon>
        <taxon>Methanomicrobia</taxon>
        <taxon>Methanotrichales</taxon>
        <taxon>Methanotrichaceae</taxon>
        <taxon>Methanothrix</taxon>
    </lineage>
</organism>
<dbReference type="Gene3D" id="2.60.120.560">
    <property type="entry name" value="Exo-inulinase, domain 1"/>
    <property type="match status" value="1"/>
</dbReference>
<evidence type="ECO:0000313" key="1">
    <source>
        <dbReference type="EMBL" id="KUK44593.1"/>
    </source>
</evidence>
<reference evidence="2" key="1">
    <citation type="journal article" date="2015" name="MBio">
        <title>Genome-resolved metagenomic analysis reveals roles for candidate phyla and other microbial community members in biogeochemical transformations in oil reservoirs.</title>
        <authorList>
            <person name="Hu P."/>
            <person name="Tom L."/>
            <person name="Singh A."/>
            <person name="Thomas B.C."/>
            <person name="Baker B.J."/>
            <person name="Piceno Y.M."/>
            <person name="Andersen G.L."/>
            <person name="Banfield J.F."/>
        </authorList>
    </citation>
    <scope>NUCLEOTIDE SEQUENCE [LARGE SCALE GENOMIC DNA]</scope>
    <source>
        <strain evidence="2">56_747</strain>
    </source>
</reference>
<evidence type="ECO:0008006" key="5">
    <source>
        <dbReference type="Google" id="ProtNLM"/>
    </source>
</evidence>
<evidence type="ECO:0000313" key="3">
    <source>
        <dbReference type="Proteomes" id="UP000053961"/>
    </source>
</evidence>
<accession>A0A124FMF4</accession>
<evidence type="ECO:0000313" key="2">
    <source>
        <dbReference type="EMBL" id="KUK95559.1"/>
    </source>
</evidence>
<dbReference type="AlphaFoldDB" id="A0A124FMF4"/>
<dbReference type="Proteomes" id="UP000057043">
    <property type="component" value="Unassembled WGS sequence"/>
</dbReference>
<dbReference type="EMBL" id="LGFT01000021">
    <property type="protein sequence ID" value="KUK44593.1"/>
    <property type="molecule type" value="Genomic_DNA"/>
</dbReference>
<evidence type="ECO:0000313" key="4">
    <source>
        <dbReference type="Proteomes" id="UP000057043"/>
    </source>
</evidence>
<sequence>MESSFWIVPVVALTLLFTAGPVCLAEGDGVGTPELQKGELLFIDDFQTTKVGGSWGCVRGENQSNYYDDGKYIINVAPADSWWRVSSGKSFGDSIVEVEATPISGPDDNVYGVMAGWLNWSNYYLFLISGDGYYKFTKREGGAWIQNDPWTKSDAINLGKAMNLIQVKRQGETLSFCANGKKMADYVDDSFPEGKVGIIAGTTACGGGNVTVSFDNFSVWNIEGS</sequence>
<protein>
    <recommendedName>
        <fullName evidence="5">3-keto-disaccharide hydrolase domain-containing protein</fullName>
    </recommendedName>
</protein>
<dbReference type="Proteomes" id="UP000053961">
    <property type="component" value="Unassembled WGS sequence"/>
</dbReference>